<keyword evidence="2" id="KW-1185">Reference proteome</keyword>
<accession>A0A2T3YW20</accession>
<sequence>MYVYIYFICSRLLDIHKYIPIFPNVNTRTAKRRAYPPFPSLLLLLFSTLLHCRLKLANSREACLSLFLFGLSLYPLHHKPIPPLITACNINE</sequence>
<protein>
    <submittedName>
        <fullName evidence="1">Uncharacterized protein</fullName>
    </submittedName>
</protein>
<reference evidence="1 2" key="1">
    <citation type="submission" date="2016-07" db="EMBL/GenBank/DDBJ databases">
        <title>Multiple horizontal gene transfer events from other fungi enriched the ability of initially mycotrophic Trichoderma (Ascomycota) to feed on dead plant biomass.</title>
        <authorList>
            <consortium name="DOE Joint Genome Institute"/>
            <person name="Aerts A."/>
            <person name="Atanasova L."/>
            <person name="Chenthamara K."/>
            <person name="Zhang J."/>
            <person name="Grujic M."/>
            <person name="Henrissat B."/>
            <person name="Kuo A."/>
            <person name="Salamov A."/>
            <person name="Lipzen A."/>
            <person name="Labutti K."/>
            <person name="Barry K."/>
            <person name="Miao Y."/>
            <person name="Rahimi M.J."/>
            <person name="Shen Q."/>
            <person name="Grigoriev I.V."/>
            <person name="Kubicek C.P."/>
            <person name="Druzhinina I.S."/>
        </authorList>
    </citation>
    <scope>NUCLEOTIDE SEQUENCE [LARGE SCALE GENOMIC DNA]</scope>
    <source>
        <strain evidence="1 2">CBS 433.97</strain>
    </source>
</reference>
<evidence type="ECO:0000313" key="2">
    <source>
        <dbReference type="Proteomes" id="UP000240493"/>
    </source>
</evidence>
<gene>
    <name evidence="1" type="ORF">M441DRAFT_269013</name>
</gene>
<dbReference type="Proteomes" id="UP000240493">
    <property type="component" value="Unassembled WGS sequence"/>
</dbReference>
<name>A0A2T3YW20_TRIA4</name>
<evidence type="ECO:0000313" key="1">
    <source>
        <dbReference type="EMBL" id="PTB36761.1"/>
    </source>
</evidence>
<proteinExistence type="predicted"/>
<dbReference type="AlphaFoldDB" id="A0A2T3YW20"/>
<organism evidence="1 2">
    <name type="scientific">Trichoderma asperellum (strain ATCC 204424 / CBS 433.97 / NBRC 101777)</name>
    <dbReference type="NCBI Taxonomy" id="1042311"/>
    <lineage>
        <taxon>Eukaryota</taxon>
        <taxon>Fungi</taxon>
        <taxon>Dikarya</taxon>
        <taxon>Ascomycota</taxon>
        <taxon>Pezizomycotina</taxon>
        <taxon>Sordariomycetes</taxon>
        <taxon>Hypocreomycetidae</taxon>
        <taxon>Hypocreales</taxon>
        <taxon>Hypocreaceae</taxon>
        <taxon>Trichoderma</taxon>
    </lineage>
</organism>
<dbReference type="EMBL" id="KZ679269">
    <property type="protein sequence ID" value="PTB36761.1"/>
    <property type="molecule type" value="Genomic_DNA"/>
</dbReference>